<dbReference type="Proteomes" id="UP001284601">
    <property type="component" value="Unassembled WGS sequence"/>
</dbReference>
<evidence type="ECO:0000256" key="1">
    <source>
        <dbReference type="SAM" id="SignalP"/>
    </source>
</evidence>
<reference evidence="3" key="1">
    <citation type="submission" date="2023-07" db="EMBL/GenBank/DDBJ databases">
        <title>Conexibacter stalactiti sp. nov., isolated from stalactites in a lava cave and emended description of the genus Conexibacter.</title>
        <authorList>
            <person name="Lee S.D."/>
        </authorList>
    </citation>
    <scope>NUCLEOTIDE SEQUENCE [LARGE SCALE GENOMIC DNA]</scope>
    <source>
        <strain evidence="3">KCTC 39840</strain>
    </source>
</reference>
<accession>A0ABU4HUW7</accession>
<reference evidence="2 3" key="2">
    <citation type="submission" date="2023-10" db="EMBL/GenBank/DDBJ databases">
        <authorList>
            <person name="Han X.F."/>
        </authorList>
    </citation>
    <scope>NUCLEOTIDE SEQUENCE [LARGE SCALE GENOMIC DNA]</scope>
    <source>
        <strain evidence="2 3">KCTC 39840</strain>
    </source>
</reference>
<feature type="chain" id="PRO_5047258981" evidence="1">
    <location>
        <begin position="33"/>
        <end position="63"/>
    </location>
</feature>
<dbReference type="RefSeq" id="WP_318599568.1">
    <property type="nucleotide sequence ID" value="NZ_JAWSTH010000075.1"/>
</dbReference>
<feature type="signal peptide" evidence="1">
    <location>
        <begin position="1"/>
        <end position="32"/>
    </location>
</feature>
<protein>
    <submittedName>
        <fullName evidence="2">Uncharacterized protein</fullName>
    </submittedName>
</protein>
<dbReference type="EMBL" id="JAWSTH010000075">
    <property type="protein sequence ID" value="MDW5597108.1"/>
    <property type="molecule type" value="Genomic_DNA"/>
</dbReference>
<name>A0ABU4HUW7_9ACTN</name>
<keyword evidence="3" id="KW-1185">Reference proteome</keyword>
<keyword evidence="1" id="KW-0732">Signal</keyword>
<comment type="caution">
    <text evidence="2">The sequence shown here is derived from an EMBL/GenBank/DDBJ whole genome shotgun (WGS) entry which is preliminary data.</text>
</comment>
<organism evidence="2 3">
    <name type="scientific">Conexibacter stalactiti</name>
    <dbReference type="NCBI Taxonomy" id="1940611"/>
    <lineage>
        <taxon>Bacteria</taxon>
        <taxon>Bacillati</taxon>
        <taxon>Actinomycetota</taxon>
        <taxon>Thermoleophilia</taxon>
        <taxon>Solirubrobacterales</taxon>
        <taxon>Conexibacteraceae</taxon>
        <taxon>Conexibacter</taxon>
    </lineage>
</organism>
<feature type="non-terminal residue" evidence="2">
    <location>
        <position position="63"/>
    </location>
</feature>
<gene>
    <name evidence="2" type="ORF">R7226_22370</name>
</gene>
<evidence type="ECO:0000313" key="2">
    <source>
        <dbReference type="EMBL" id="MDW5597108.1"/>
    </source>
</evidence>
<proteinExistence type="predicted"/>
<sequence length="63" mass="6041">MKAHRSSARLRQPAFAAPLLATSALALLPAGAAALGSAQQGLGQGSYDVRAAAAAADPSAPGA</sequence>
<evidence type="ECO:0000313" key="3">
    <source>
        <dbReference type="Proteomes" id="UP001284601"/>
    </source>
</evidence>